<keyword evidence="4 7" id="KW-0812">Transmembrane</keyword>
<gene>
    <name evidence="9" type="ORF">GR212_18860</name>
</gene>
<name>A0A6L9UBY4_9HYPH</name>
<evidence type="ECO:0000256" key="2">
    <source>
        <dbReference type="ARBA" id="ARBA00022448"/>
    </source>
</evidence>
<evidence type="ECO:0000256" key="7">
    <source>
        <dbReference type="RuleBase" id="RU363032"/>
    </source>
</evidence>
<feature type="transmembrane region" description="Helical" evidence="7">
    <location>
        <begin position="81"/>
        <end position="107"/>
    </location>
</feature>
<dbReference type="InterPro" id="IPR000515">
    <property type="entry name" value="MetI-like"/>
</dbReference>
<dbReference type="Proteomes" id="UP000483035">
    <property type="component" value="Unassembled WGS sequence"/>
</dbReference>
<evidence type="ECO:0000313" key="10">
    <source>
        <dbReference type="Proteomes" id="UP000483035"/>
    </source>
</evidence>
<organism evidence="9 10">
    <name type="scientific">Rhizobium lusitanum</name>
    <dbReference type="NCBI Taxonomy" id="293958"/>
    <lineage>
        <taxon>Bacteria</taxon>
        <taxon>Pseudomonadati</taxon>
        <taxon>Pseudomonadota</taxon>
        <taxon>Alphaproteobacteria</taxon>
        <taxon>Hyphomicrobiales</taxon>
        <taxon>Rhizobiaceae</taxon>
        <taxon>Rhizobium/Agrobacterium group</taxon>
        <taxon>Rhizobium</taxon>
    </lineage>
</organism>
<keyword evidence="2 7" id="KW-0813">Transport</keyword>
<keyword evidence="5 7" id="KW-1133">Transmembrane helix</keyword>
<dbReference type="Gene3D" id="1.10.3720.10">
    <property type="entry name" value="MetI-like"/>
    <property type="match status" value="1"/>
</dbReference>
<dbReference type="InterPro" id="IPR035906">
    <property type="entry name" value="MetI-like_sf"/>
</dbReference>
<dbReference type="GO" id="GO:0005886">
    <property type="term" value="C:plasma membrane"/>
    <property type="evidence" value="ECO:0007669"/>
    <property type="project" value="UniProtKB-SubCell"/>
</dbReference>
<comment type="caution">
    <text evidence="9">The sequence shown here is derived from an EMBL/GenBank/DDBJ whole genome shotgun (WGS) entry which is preliminary data.</text>
</comment>
<dbReference type="EMBL" id="WUEY01000008">
    <property type="protein sequence ID" value="NEI71647.1"/>
    <property type="molecule type" value="Genomic_DNA"/>
</dbReference>
<evidence type="ECO:0000256" key="5">
    <source>
        <dbReference type="ARBA" id="ARBA00022989"/>
    </source>
</evidence>
<keyword evidence="3" id="KW-1003">Cell membrane</keyword>
<keyword evidence="6 7" id="KW-0472">Membrane</keyword>
<protein>
    <submittedName>
        <fullName evidence="9">ABC transporter permease subunit</fullName>
    </submittedName>
</protein>
<evidence type="ECO:0000259" key="8">
    <source>
        <dbReference type="PROSITE" id="PS50928"/>
    </source>
</evidence>
<evidence type="ECO:0000256" key="6">
    <source>
        <dbReference type="ARBA" id="ARBA00023136"/>
    </source>
</evidence>
<feature type="transmembrane region" description="Helical" evidence="7">
    <location>
        <begin position="277"/>
        <end position="299"/>
    </location>
</feature>
<accession>A0A6L9UBY4</accession>
<comment type="similarity">
    <text evidence="7">Belongs to the binding-protein-dependent transport system permease family.</text>
</comment>
<evidence type="ECO:0000313" key="9">
    <source>
        <dbReference type="EMBL" id="NEI71647.1"/>
    </source>
</evidence>
<dbReference type="GO" id="GO:0055085">
    <property type="term" value="P:transmembrane transport"/>
    <property type="evidence" value="ECO:0007669"/>
    <property type="project" value="InterPro"/>
</dbReference>
<evidence type="ECO:0000256" key="4">
    <source>
        <dbReference type="ARBA" id="ARBA00022692"/>
    </source>
</evidence>
<feature type="domain" description="ABC transmembrane type-1" evidence="8">
    <location>
        <begin position="81"/>
        <end position="298"/>
    </location>
</feature>
<dbReference type="PANTHER" id="PTHR43005">
    <property type="entry name" value="BLR7065 PROTEIN"/>
    <property type="match status" value="1"/>
</dbReference>
<dbReference type="RefSeq" id="WP_163988202.1">
    <property type="nucleotide sequence ID" value="NZ_WUEY01000008.1"/>
</dbReference>
<dbReference type="PANTHER" id="PTHR43005:SF1">
    <property type="entry name" value="SPERMIDINE_PUTRESCINE TRANSPORT SYSTEM PERMEASE PROTEIN"/>
    <property type="match status" value="1"/>
</dbReference>
<reference evidence="9 10" key="1">
    <citation type="submission" date="2019-12" db="EMBL/GenBank/DDBJ databases">
        <title>Rhizobium genotypes associated with high levels of biological nitrogen fixation by grain legumes in a temperate-maritime cropping system.</title>
        <authorList>
            <person name="Maluk M."/>
            <person name="Francesc Ferrando Molina F."/>
            <person name="Lopez Del Egido L."/>
            <person name="Lafos M."/>
            <person name="Langarica-Fuentes A."/>
            <person name="Gebre Yohannes G."/>
            <person name="Young M.W."/>
            <person name="Martin P."/>
            <person name="Gantlett R."/>
            <person name="Kenicer G."/>
            <person name="Hawes C."/>
            <person name="Begg G.S."/>
            <person name="Quilliam R.S."/>
            <person name="Squire G.R."/>
            <person name="Poole P.S."/>
            <person name="Young P.W."/>
            <person name="Iannetta P.M."/>
            <person name="James E.K."/>
        </authorList>
    </citation>
    <scope>NUCLEOTIDE SEQUENCE [LARGE SCALE GENOMIC DNA]</scope>
    <source>
        <strain evidence="9 10">JHI1118</strain>
    </source>
</reference>
<proteinExistence type="inferred from homology"/>
<evidence type="ECO:0000256" key="1">
    <source>
        <dbReference type="ARBA" id="ARBA00004651"/>
    </source>
</evidence>
<dbReference type="Pfam" id="PF00528">
    <property type="entry name" value="BPD_transp_1"/>
    <property type="match status" value="1"/>
</dbReference>
<feature type="transmembrane region" description="Helical" evidence="7">
    <location>
        <begin position="24"/>
        <end position="44"/>
    </location>
</feature>
<evidence type="ECO:0000256" key="3">
    <source>
        <dbReference type="ARBA" id="ARBA00022475"/>
    </source>
</evidence>
<sequence length="308" mass="33397">MTVAAFSSSSGRTRTASRPFSGSAWPWLLPAILVLGLFYLYPILDAFRLAFTNQTLLGSDGGYSLDKMRQILGNPALPLTLWITFVFTFGSVVGQQLLGLFIALVVIRAEKRRLFGATLLRTAVMVAWVVPGIAGGIVWQMLFSEAPFGAINGLLRLAGIAPVAWLSDPANAIWSVVISNIWRGTAFSMIVMYAALKTIDPVLFEAAAVDGANPLQRFWYVTLPQLRTAILVNMVIITIQTLNTFDAILSLTGGGPGRATEVLSLFTYNLVFRNFDLAGGSVLSVLMLAISLVLAMVYARFLPREAAE</sequence>
<dbReference type="SUPFAM" id="SSF161098">
    <property type="entry name" value="MetI-like"/>
    <property type="match status" value="1"/>
</dbReference>
<dbReference type="SUPFAM" id="SSF160964">
    <property type="entry name" value="MalF N-terminal region-like"/>
    <property type="match status" value="1"/>
</dbReference>
<comment type="subcellular location">
    <subcellularLocation>
        <location evidence="1 7">Cell membrane</location>
        <topology evidence="1 7">Multi-pass membrane protein</topology>
    </subcellularLocation>
</comment>
<feature type="transmembrane region" description="Helical" evidence="7">
    <location>
        <begin position="119"/>
        <end position="142"/>
    </location>
</feature>
<dbReference type="AlphaFoldDB" id="A0A6L9UBY4"/>
<dbReference type="CDD" id="cd06261">
    <property type="entry name" value="TM_PBP2"/>
    <property type="match status" value="1"/>
</dbReference>
<dbReference type="PROSITE" id="PS50928">
    <property type="entry name" value="ABC_TM1"/>
    <property type="match status" value="1"/>
</dbReference>